<dbReference type="InterPro" id="IPR051929">
    <property type="entry name" value="VirAsm_ModProt"/>
</dbReference>
<dbReference type="GO" id="GO:0000502">
    <property type="term" value="C:proteasome complex"/>
    <property type="evidence" value="ECO:0007669"/>
    <property type="project" value="UniProtKB-KW"/>
</dbReference>
<keyword evidence="1" id="KW-0645">Protease</keyword>
<dbReference type="GO" id="GO:0006508">
    <property type="term" value="P:proteolysis"/>
    <property type="evidence" value="ECO:0007669"/>
    <property type="project" value="UniProtKB-KW"/>
</dbReference>
<dbReference type="InterPro" id="IPR037518">
    <property type="entry name" value="MPN"/>
</dbReference>
<dbReference type="EMBL" id="FOOK01000035">
    <property type="protein sequence ID" value="SFG45208.1"/>
    <property type="molecule type" value="Genomic_DNA"/>
</dbReference>
<dbReference type="Proteomes" id="UP000198661">
    <property type="component" value="Unassembled WGS sequence"/>
</dbReference>
<evidence type="ECO:0000256" key="5">
    <source>
        <dbReference type="ARBA" id="ARBA00023049"/>
    </source>
</evidence>
<dbReference type="Pfam" id="PF14464">
    <property type="entry name" value="Prok-JAB"/>
    <property type="match status" value="1"/>
</dbReference>
<evidence type="ECO:0000256" key="1">
    <source>
        <dbReference type="ARBA" id="ARBA00022670"/>
    </source>
</evidence>
<proteinExistence type="predicted"/>
<evidence type="ECO:0000256" key="4">
    <source>
        <dbReference type="ARBA" id="ARBA00022833"/>
    </source>
</evidence>
<dbReference type="PANTHER" id="PTHR34858:SF1">
    <property type="entry name" value="CYSO-CYSTEINE PEPTIDASE"/>
    <property type="match status" value="1"/>
</dbReference>
<reference evidence="7 8" key="1">
    <citation type="submission" date="2016-10" db="EMBL/GenBank/DDBJ databases">
        <authorList>
            <person name="de Groot N.N."/>
        </authorList>
    </citation>
    <scope>NUCLEOTIDE SEQUENCE [LARGE SCALE GENOMIC DNA]</scope>
    <source>
        <strain evidence="7 8">DSM 44945</strain>
    </source>
</reference>
<protein>
    <submittedName>
        <fullName evidence="7">Proteasome lid subunit RPN8/RPN11, contains Jab1/MPN metalloenzyme (JAMM) motif</fullName>
    </submittedName>
</protein>
<evidence type="ECO:0000259" key="6">
    <source>
        <dbReference type="PROSITE" id="PS50249"/>
    </source>
</evidence>
<dbReference type="OrthoDB" id="9802958at2"/>
<keyword evidence="5" id="KW-0482">Metalloprotease</keyword>
<evidence type="ECO:0000256" key="3">
    <source>
        <dbReference type="ARBA" id="ARBA00022801"/>
    </source>
</evidence>
<dbReference type="CDD" id="cd08070">
    <property type="entry name" value="MPN_like"/>
    <property type="match status" value="1"/>
</dbReference>
<gene>
    <name evidence="7" type="ORF">SAMN04488025_13524</name>
</gene>
<keyword evidence="2" id="KW-0479">Metal-binding</keyword>
<dbReference type="Gene3D" id="3.40.140.10">
    <property type="entry name" value="Cytidine Deaminase, domain 2"/>
    <property type="match status" value="1"/>
</dbReference>
<dbReference type="PROSITE" id="PS50249">
    <property type="entry name" value="MPN"/>
    <property type="match status" value="1"/>
</dbReference>
<dbReference type="SMART" id="SM00232">
    <property type="entry name" value="JAB_MPN"/>
    <property type="match status" value="1"/>
</dbReference>
<dbReference type="SUPFAM" id="SSF102712">
    <property type="entry name" value="JAB1/MPN domain"/>
    <property type="match status" value="1"/>
</dbReference>
<evidence type="ECO:0000313" key="7">
    <source>
        <dbReference type="EMBL" id="SFG45208.1"/>
    </source>
</evidence>
<keyword evidence="7" id="KW-0647">Proteasome</keyword>
<dbReference type="PANTHER" id="PTHR34858">
    <property type="entry name" value="CYSO-CYSTEINE PEPTIDASE"/>
    <property type="match status" value="1"/>
</dbReference>
<keyword evidence="8" id="KW-1185">Reference proteome</keyword>
<keyword evidence="4" id="KW-0862">Zinc</keyword>
<dbReference type="InterPro" id="IPR000555">
    <property type="entry name" value="JAMM/MPN+_dom"/>
</dbReference>
<keyword evidence="3" id="KW-0378">Hydrolase</keyword>
<accession>A0A1I2RXC2</accession>
<organism evidence="7 8">
    <name type="scientific">Planifilum fulgidum</name>
    <dbReference type="NCBI Taxonomy" id="201973"/>
    <lineage>
        <taxon>Bacteria</taxon>
        <taxon>Bacillati</taxon>
        <taxon>Bacillota</taxon>
        <taxon>Bacilli</taxon>
        <taxon>Bacillales</taxon>
        <taxon>Thermoactinomycetaceae</taxon>
        <taxon>Planifilum</taxon>
    </lineage>
</organism>
<evidence type="ECO:0000313" key="8">
    <source>
        <dbReference type="Proteomes" id="UP000198661"/>
    </source>
</evidence>
<evidence type="ECO:0000256" key="2">
    <source>
        <dbReference type="ARBA" id="ARBA00022723"/>
    </source>
</evidence>
<dbReference type="AlphaFoldDB" id="A0A1I2RXC2"/>
<sequence>MVRQVLSIRAAVIDHLRQYCMKQLPNEACGILAGQNQEITRFFPIPNLDQSPHSFQFEPRTYLNTIREIRERGLDWIGIVHSHPNTEPVPSARDLANWHYPEKSYWILSLKGEQSRLSAYYIEKEKVVPVMYQIIADR</sequence>
<dbReference type="InterPro" id="IPR028090">
    <property type="entry name" value="JAB_dom_prok"/>
</dbReference>
<dbReference type="GO" id="GO:0008235">
    <property type="term" value="F:metalloexopeptidase activity"/>
    <property type="evidence" value="ECO:0007669"/>
    <property type="project" value="TreeGrafter"/>
</dbReference>
<dbReference type="STRING" id="201973.SAMN04488025_13524"/>
<dbReference type="RefSeq" id="WP_143085390.1">
    <property type="nucleotide sequence ID" value="NZ_FOOK01000035.1"/>
</dbReference>
<name>A0A1I2RXC2_9BACL</name>
<dbReference type="GO" id="GO:0008270">
    <property type="term" value="F:zinc ion binding"/>
    <property type="evidence" value="ECO:0007669"/>
    <property type="project" value="TreeGrafter"/>
</dbReference>
<feature type="domain" description="MPN" evidence="6">
    <location>
        <begin position="5"/>
        <end position="136"/>
    </location>
</feature>